<dbReference type="EMBL" id="HG739137">
    <property type="protein sequence ID" value="CDP11226.1"/>
    <property type="molecule type" value="Genomic_DNA"/>
</dbReference>
<dbReference type="OMA" id="AFGWNGC"/>
<dbReference type="InterPro" id="IPR025886">
    <property type="entry name" value="PP2-like"/>
</dbReference>
<dbReference type="OrthoDB" id="2107747at2759"/>
<evidence type="ECO:0000256" key="1">
    <source>
        <dbReference type="SAM" id="MobiDB-lite"/>
    </source>
</evidence>
<feature type="compositionally biased region" description="Basic and acidic residues" evidence="1">
    <location>
        <begin position="7"/>
        <end position="20"/>
    </location>
</feature>
<evidence type="ECO:0008006" key="4">
    <source>
        <dbReference type="Google" id="ProtNLM"/>
    </source>
</evidence>
<sequence length="168" mass="19195">MASSNPHYERAQQNVERKMAQDGKEVITVKPRNLNIVWGNDDRYWNIPKNGDDKPAELLQVCWLEVTGSVDIDSQKTYEVSFRLSLTPDAFGWGSSLLYIMVKRGNSGKFAWKKVSLANKGTEVFHIKGELAQDDISRDKKLYFGLYEVWSGKWKGGLKIHDVTVKEI</sequence>
<dbReference type="Gramene" id="CDP11226">
    <property type="protein sequence ID" value="CDP11226"/>
    <property type="gene ID" value="GSCOC_T00033336001"/>
</dbReference>
<proteinExistence type="predicted"/>
<dbReference type="InParanoid" id="A0A068US48"/>
<gene>
    <name evidence="2" type="ORF">GSCOC_T00033336001</name>
</gene>
<reference evidence="3" key="1">
    <citation type="journal article" date="2014" name="Science">
        <title>The coffee genome provides insight into the convergent evolution of caffeine biosynthesis.</title>
        <authorList>
            <person name="Denoeud F."/>
            <person name="Carretero-Paulet L."/>
            <person name="Dereeper A."/>
            <person name="Droc G."/>
            <person name="Guyot R."/>
            <person name="Pietrella M."/>
            <person name="Zheng C."/>
            <person name="Alberti A."/>
            <person name="Anthony F."/>
            <person name="Aprea G."/>
            <person name="Aury J.M."/>
            <person name="Bento P."/>
            <person name="Bernard M."/>
            <person name="Bocs S."/>
            <person name="Campa C."/>
            <person name="Cenci A."/>
            <person name="Combes M.C."/>
            <person name="Crouzillat D."/>
            <person name="Da Silva C."/>
            <person name="Daddiego L."/>
            <person name="De Bellis F."/>
            <person name="Dussert S."/>
            <person name="Garsmeur O."/>
            <person name="Gayraud T."/>
            <person name="Guignon V."/>
            <person name="Jahn K."/>
            <person name="Jamilloux V."/>
            <person name="Joet T."/>
            <person name="Labadie K."/>
            <person name="Lan T."/>
            <person name="Leclercq J."/>
            <person name="Lepelley M."/>
            <person name="Leroy T."/>
            <person name="Li L.T."/>
            <person name="Librado P."/>
            <person name="Lopez L."/>
            <person name="Munoz A."/>
            <person name="Noel B."/>
            <person name="Pallavicini A."/>
            <person name="Perrotta G."/>
            <person name="Poncet V."/>
            <person name="Pot D."/>
            <person name="Priyono X."/>
            <person name="Rigoreau M."/>
            <person name="Rouard M."/>
            <person name="Rozas J."/>
            <person name="Tranchant-Dubreuil C."/>
            <person name="VanBuren R."/>
            <person name="Zhang Q."/>
            <person name="Andrade A.C."/>
            <person name="Argout X."/>
            <person name="Bertrand B."/>
            <person name="de Kochko A."/>
            <person name="Graziosi G."/>
            <person name="Henry R.J."/>
            <person name="Jayarama X."/>
            <person name="Ming R."/>
            <person name="Nagai C."/>
            <person name="Rounsley S."/>
            <person name="Sankoff D."/>
            <person name="Giuliano G."/>
            <person name="Albert V.A."/>
            <person name="Wincker P."/>
            <person name="Lashermes P."/>
        </authorList>
    </citation>
    <scope>NUCLEOTIDE SEQUENCE [LARGE SCALE GENOMIC DNA]</scope>
    <source>
        <strain evidence="3">cv. DH200-94</strain>
    </source>
</reference>
<name>A0A068US48_COFCA</name>
<dbReference type="Proteomes" id="UP000295252">
    <property type="component" value="Chromosome XI"/>
</dbReference>
<dbReference type="PANTHER" id="PTHR32278">
    <property type="entry name" value="F-BOX DOMAIN-CONTAINING PROTEIN"/>
    <property type="match status" value="1"/>
</dbReference>
<accession>A0A068US48</accession>
<dbReference type="PhylomeDB" id="A0A068US48"/>
<dbReference type="Pfam" id="PF14299">
    <property type="entry name" value="PP2"/>
    <property type="match status" value="1"/>
</dbReference>
<evidence type="ECO:0000313" key="2">
    <source>
        <dbReference type="EMBL" id="CDP11226.1"/>
    </source>
</evidence>
<dbReference type="FunCoup" id="A0A068US48">
    <property type="interactions" value="28"/>
</dbReference>
<feature type="region of interest" description="Disordered" evidence="1">
    <location>
        <begin position="1"/>
        <end position="20"/>
    </location>
</feature>
<dbReference type="PANTHER" id="PTHR32278:SF2">
    <property type="entry name" value="PROTEIN PHLOEM PROTEIN 2-LIKE A9"/>
    <property type="match status" value="1"/>
</dbReference>
<keyword evidence="3" id="KW-1185">Reference proteome</keyword>
<dbReference type="AlphaFoldDB" id="A0A068US48"/>
<organism evidence="2 3">
    <name type="scientific">Coffea canephora</name>
    <name type="common">Robusta coffee</name>
    <dbReference type="NCBI Taxonomy" id="49390"/>
    <lineage>
        <taxon>Eukaryota</taxon>
        <taxon>Viridiplantae</taxon>
        <taxon>Streptophyta</taxon>
        <taxon>Embryophyta</taxon>
        <taxon>Tracheophyta</taxon>
        <taxon>Spermatophyta</taxon>
        <taxon>Magnoliopsida</taxon>
        <taxon>eudicotyledons</taxon>
        <taxon>Gunneridae</taxon>
        <taxon>Pentapetalae</taxon>
        <taxon>asterids</taxon>
        <taxon>lamiids</taxon>
        <taxon>Gentianales</taxon>
        <taxon>Rubiaceae</taxon>
        <taxon>Ixoroideae</taxon>
        <taxon>Gardenieae complex</taxon>
        <taxon>Bertiereae - Coffeeae clade</taxon>
        <taxon>Coffeeae</taxon>
        <taxon>Coffea</taxon>
    </lineage>
</organism>
<evidence type="ECO:0000313" key="3">
    <source>
        <dbReference type="Proteomes" id="UP000295252"/>
    </source>
</evidence>
<protein>
    <recommendedName>
        <fullName evidence="4">Protein PHLOEM PROTEIN 2-LIKE A9-like</fullName>
    </recommendedName>
</protein>